<evidence type="ECO:0000256" key="2">
    <source>
        <dbReference type="SAM" id="MobiDB-lite"/>
    </source>
</evidence>
<evidence type="ECO:0000313" key="4">
    <source>
        <dbReference type="EMBL" id="CAK0900615.1"/>
    </source>
</evidence>
<dbReference type="Gene3D" id="2.60.120.200">
    <property type="match status" value="1"/>
</dbReference>
<reference evidence="4" key="1">
    <citation type="submission" date="2023-10" db="EMBL/GenBank/DDBJ databases">
        <authorList>
            <person name="Chen Y."/>
            <person name="Shah S."/>
            <person name="Dougan E. K."/>
            <person name="Thang M."/>
            <person name="Chan C."/>
        </authorList>
    </citation>
    <scope>NUCLEOTIDE SEQUENCE [LARGE SCALE GENOMIC DNA]</scope>
</reference>
<feature type="compositionally biased region" description="Pro residues" evidence="2">
    <location>
        <begin position="106"/>
        <end position="115"/>
    </location>
</feature>
<sequence length="368" mass="38694">MVQLPADGSLEPRSGGRILWGTGGLIVTLLAVGRLLWSASETTRAEFNPLLAPRPLSSAESLGDALSPSPTSSTESGGESSSRARAPSSRGSAEASGGSVNSAAAPPAPARPPTAHPTTRKLPTPQPPPIYAPAPARLLPPQTPPTYAPPEEHPTLQPPPTSVPTRMPSTTEPPHASALIRTPLTPQPTFLFGDMWTPPVAQPTPPPTQAPTLNCINTNFGATAQFLLDGMTVAVSCEDVGIALNMCEHAAHYDDSDFSFLDMCCACGGGSTAKDFVTYQDGDEFSIVLLSSAASLANGNEAWHVDFESRNGDILFRMAVTPSSGEVVTNSRIDGVWGDEDKDNAFPFDGPLYFFRMPPAILMFGTTE</sequence>
<dbReference type="EMBL" id="CAUYUJ010020809">
    <property type="protein sequence ID" value="CAK0900615.1"/>
    <property type="molecule type" value="Genomic_DNA"/>
</dbReference>
<evidence type="ECO:0000259" key="3">
    <source>
        <dbReference type="PROSITE" id="PS51304"/>
    </source>
</evidence>
<feature type="compositionally biased region" description="Polar residues" evidence="2">
    <location>
        <begin position="163"/>
        <end position="172"/>
    </location>
</feature>
<organism evidence="4 5">
    <name type="scientific">Prorocentrum cordatum</name>
    <dbReference type="NCBI Taxonomy" id="2364126"/>
    <lineage>
        <taxon>Eukaryota</taxon>
        <taxon>Sar</taxon>
        <taxon>Alveolata</taxon>
        <taxon>Dinophyceae</taxon>
        <taxon>Prorocentrales</taxon>
        <taxon>Prorocentraceae</taxon>
        <taxon>Prorocentrum</taxon>
    </lineage>
</organism>
<dbReference type="Pfam" id="PF00337">
    <property type="entry name" value="Gal-bind_lectin"/>
    <property type="match status" value="1"/>
</dbReference>
<proteinExistence type="predicted"/>
<dbReference type="InterPro" id="IPR001079">
    <property type="entry name" value="Galectin_CRD"/>
</dbReference>
<dbReference type="SUPFAM" id="SSF49899">
    <property type="entry name" value="Concanavalin A-like lectins/glucanases"/>
    <property type="match status" value="1"/>
</dbReference>
<keyword evidence="1" id="KW-0430">Lectin</keyword>
<dbReference type="Proteomes" id="UP001189429">
    <property type="component" value="Unassembled WGS sequence"/>
</dbReference>
<evidence type="ECO:0000256" key="1">
    <source>
        <dbReference type="RuleBase" id="RU102079"/>
    </source>
</evidence>
<feature type="region of interest" description="Disordered" evidence="2">
    <location>
        <begin position="57"/>
        <end position="180"/>
    </location>
</feature>
<keyword evidence="5" id="KW-1185">Reference proteome</keyword>
<evidence type="ECO:0000313" key="5">
    <source>
        <dbReference type="Proteomes" id="UP001189429"/>
    </source>
</evidence>
<name>A0ABN9XQ78_9DINO</name>
<feature type="compositionally biased region" description="Low complexity" evidence="2">
    <location>
        <begin position="67"/>
        <end position="105"/>
    </location>
</feature>
<gene>
    <name evidence="4" type="ORF">PCOR1329_LOCUS77849</name>
</gene>
<dbReference type="InterPro" id="IPR013320">
    <property type="entry name" value="ConA-like_dom_sf"/>
</dbReference>
<protein>
    <recommendedName>
        <fullName evidence="1">Galectin</fullName>
    </recommendedName>
</protein>
<comment type="caution">
    <text evidence="4">The sequence shown here is derived from an EMBL/GenBank/DDBJ whole genome shotgun (WGS) entry which is preliminary data.</text>
</comment>
<dbReference type="PROSITE" id="PS51304">
    <property type="entry name" value="GALECTIN"/>
    <property type="match status" value="1"/>
</dbReference>
<feature type="domain" description="Galectin" evidence="3">
    <location>
        <begin position="271"/>
        <end position="368"/>
    </location>
</feature>
<accession>A0ABN9XQ78</accession>